<dbReference type="Pfam" id="PF03167">
    <property type="entry name" value="UDG"/>
    <property type="match status" value="1"/>
</dbReference>
<organism evidence="2 3">
    <name type="scientific">Pelagimonas varians</name>
    <dbReference type="NCBI Taxonomy" id="696760"/>
    <lineage>
        <taxon>Bacteria</taxon>
        <taxon>Pseudomonadati</taxon>
        <taxon>Pseudomonadota</taxon>
        <taxon>Alphaproteobacteria</taxon>
        <taxon>Rhodobacterales</taxon>
        <taxon>Roseobacteraceae</taxon>
        <taxon>Pelagimonas</taxon>
    </lineage>
</organism>
<evidence type="ECO:0000313" key="2">
    <source>
        <dbReference type="EMBL" id="SMX40674.1"/>
    </source>
</evidence>
<accession>A0A238KDY1</accession>
<name>A0A238KDY1_9RHOB</name>
<dbReference type="OrthoDB" id="573462at2"/>
<dbReference type="InterPro" id="IPR005122">
    <property type="entry name" value="Uracil-DNA_glycosylase-like"/>
</dbReference>
<gene>
    <name evidence="2" type="ORF">PEV8663_02080</name>
</gene>
<proteinExistence type="predicted"/>
<evidence type="ECO:0000313" key="3">
    <source>
        <dbReference type="Proteomes" id="UP000220836"/>
    </source>
</evidence>
<evidence type="ECO:0000259" key="1">
    <source>
        <dbReference type="Pfam" id="PF03167"/>
    </source>
</evidence>
<feature type="domain" description="Uracil-DNA glycosylase-like" evidence="1">
    <location>
        <begin position="42"/>
        <end position="219"/>
    </location>
</feature>
<sequence length="271" mass="29699">MYPNEAMRKIAIETDPEEFRSGDPCSLLMTSSGRLASYYAPFEFVNKNAKIVIVGITPGRVQAANALDALQKSFKATKEWDTALKSAKKYASFSGPMRNNLVRILDYIGVHNHLGISSCSDLFNTSNDLAHFTSLLRNPVLLGGKNYSGTPNPTSNPWLRCLASSTLFEEIQDITGKPIIVPLGPKVTDAMVELSDHNLENDDHFLSGAPHPSGANAERIAYFLDRKEKSALSRQTNPDSIDNSKSLLMKKVIRLSASLPNSIPSSSELNK</sequence>
<dbReference type="Proteomes" id="UP000220836">
    <property type="component" value="Unassembled WGS sequence"/>
</dbReference>
<dbReference type="AlphaFoldDB" id="A0A238KDY1"/>
<keyword evidence="3" id="KW-1185">Reference proteome</keyword>
<dbReference type="RefSeq" id="WP_097804582.1">
    <property type="nucleotide sequence ID" value="NZ_FXYH01000006.1"/>
</dbReference>
<protein>
    <submittedName>
        <fullName evidence="2">Uracil DNA glycosylase superfamily protein</fullName>
    </submittedName>
</protein>
<reference evidence="2 3" key="1">
    <citation type="submission" date="2017-05" db="EMBL/GenBank/DDBJ databases">
        <authorList>
            <person name="Song R."/>
            <person name="Chenine A.L."/>
            <person name="Ruprecht R.M."/>
        </authorList>
    </citation>
    <scope>NUCLEOTIDE SEQUENCE [LARGE SCALE GENOMIC DNA]</scope>
    <source>
        <strain evidence="2 3">CECT 8663</strain>
    </source>
</reference>
<dbReference type="EMBL" id="FXYH01000006">
    <property type="protein sequence ID" value="SMX40674.1"/>
    <property type="molecule type" value="Genomic_DNA"/>
</dbReference>